<dbReference type="EMBL" id="JAPDRQ010000392">
    <property type="protein sequence ID" value="KAJ9650060.1"/>
    <property type="molecule type" value="Genomic_DNA"/>
</dbReference>
<keyword evidence="2" id="KW-1185">Reference proteome</keyword>
<evidence type="ECO:0000313" key="1">
    <source>
        <dbReference type="EMBL" id="KAJ9650060.1"/>
    </source>
</evidence>
<evidence type="ECO:0000313" key="2">
    <source>
        <dbReference type="Proteomes" id="UP001172386"/>
    </source>
</evidence>
<accession>A0ACC2ZR62</accession>
<gene>
    <name evidence="1" type="primary">FYV10</name>
    <name evidence="1" type="ORF">H2198_010622</name>
</gene>
<comment type="caution">
    <text evidence="1">The sequence shown here is derived from an EMBL/GenBank/DDBJ whole genome shotgun (WGS) entry which is preliminary data.</text>
</comment>
<name>A0ACC2ZR62_9EURO</name>
<dbReference type="Proteomes" id="UP001172386">
    <property type="component" value="Unassembled WGS sequence"/>
</dbReference>
<protein>
    <submittedName>
        <fullName evidence="1">GID complex subunit containing RING finger motif</fullName>
    </submittedName>
</protein>
<sequence length="446" mass="50317">MSENDTNKFNVQNHLILEQPLLAVNLEQLRRTFKRSQIVIDHEQKTTNALLKEAAKNANTSDPSETLAALDGMISRMEKMKRRLQVLSDEEQSLHDKSAKRIRHLQELYRIPSLTDATYEAWSRKRLDILTGEFLLSEGLMETAAALAKSKDVEDFIDLDIFASCHKIADSIQRGQAADALQWIKDNRDALKKLVERDASSQPSTTPTVIPKISTLEYELRFQEYIELLRQIPERQNARVEALAHAQKYLYPHNAAHPSQTLTLGGLLAQSPKSPTKPYAEYFAPARWTYLSQLFIETHHQLYNLPTRPLLHVALSAGLSALKTPACHSPLNPASSATTDQHPKFAPSSAHNAYNPGTSLCPICSTELNALARSVPYAHHTKSYVENDPLMLPNGRVYGRERLLELERKHIRPTSNVDGTAGKGDIRDPMTNESFKWSELKRVFIT</sequence>
<organism evidence="1 2">
    <name type="scientific">Neophaeococcomyces mojaviensis</name>
    <dbReference type="NCBI Taxonomy" id="3383035"/>
    <lineage>
        <taxon>Eukaryota</taxon>
        <taxon>Fungi</taxon>
        <taxon>Dikarya</taxon>
        <taxon>Ascomycota</taxon>
        <taxon>Pezizomycotina</taxon>
        <taxon>Eurotiomycetes</taxon>
        <taxon>Chaetothyriomycetidae</taxon>
        <taxon>Chaetothyriales</taxon>
        <taxon>Chaetothyriales incertae sedis</taxon>
        <taxon>Neophaeococcomyces</taxon>
    </lineage>
</organism>
<proteinExistence type="predicted"/>
<reference evidence="1" key="1">
    <citation type="submission" date="2022-10" db="EMBL/GenBank/DDBJ databases">
        <title>Culturing micro-colonial fungi from biological soil crusts in the Mojave desert and describing Neophaeococcomyces mojavensis, and introducing the new genera and species Taxawa tesnikishii.</title>
        <authorList>
            <person name="Kurbessoian T."/>
            <person name="Stajich J.E."/>
        </authorList>
    </citation>
    <scope>NUCLEOTIDE SEQUENCE</scope>
    <source>
        <strain evidence="1">JES_112</strain>
    </source>
</reference>